<dbReference type="GO" id="GO:0005886">
    <property type="term" value="C:plasma membrane"/>
    <property type="evidence" value="ECO:0007669"/>
    <property type="project" value="UniProtKB-SubCell"/>
</dbReference>
<evidence type="ECO:0000256" key="4">
    <source>
        <dbReference type="ARBA" id="ARBA00022989"/>
    </source>
</evidence>
<sequence>MFHWGKIPLVRLFFAFALGIVCCDNFYIEFNVVLSIALIFVPLLLLSLRLKFSYYNRWIPGLFYLMSSFIGGYFASAFHTQNIYLFSEEDNNIYYAQIIDHPLEKENSVQAIANIISSEGDAGRFINNDVLVYLEKDRAALELEVGDKIYFRSQFQSIQGRKNPATFDYANFMKRKYIYQQTYLSSENWSNAEVGTYFSPIIIAKKVQRQVKYIFEKYLKKKEALAIVSALVVGDKSELEVELKQGFSIAGAMHVLAVSGLHVGIIYKVLEFLFNLLFKNKKYQRLQAIIILIFLWSYAFITGLSPSVLRAVWMFSFIVIANLKLNHPNVYNTLAASAFFILVMNPNYLFHVGFQLSYIAVLGIVSIYPLLFKLLKTNNRIWNSVWGLTVVSFAAQISTFPIALYYFHQFPTYFLLSNYLAIPMAFMLLVGGLLLIVVHFLSSELAKGCGWLIDHLGDFLAYGINNISSLPYASIDRLWIDSLQLFLIYFILFFMICAFQLYWKKGIFISLTLVVLLFTSFLYKSYRSFNQENVIFYSIREANVIALVRSDEAFLYSDVDSIKNSSDWNYSIQPVLDSLGVSRYYINSPNLLDWVYADKISGNSIVISDFSSIIIHENELLFNYFLDNEFEQIIDLKYNNQVFKNAKMIYLSSNLKPWDARNWEVNLNMTHSLLEKGVIITR</sequence>
<name>A0A6N9NHU6_9FLAO</name>
<keyword evidence="3 6" id="KW-0812">Transmembrane</keyword>
<dbReference type="InterPro" id="IPR004477">
    <property type="entry name" value="ComEC_N"/>
</dbReference>
<organism evidence="9 10">
    <name type="scientific">Acidiluteibacter ferrifornacis</name>
    <dbReference type="NCBI Taxonomy" id="2692424"/>
    <lineage>
        <taxon>Bacteria</taxon>
        <taxon>Pseudomonadati</taxon>
        <taxon>Bacteroidota</taxon>
        <taxon>Flavobacteriia</taxon>
        <taxon>Flavobacteriales</taxon>
        <taxon>Cryomorphaceae</taxon>
        <taxon>Acidiluteibacter</taxon>
    </lineage>
</organism>
<dbReference type="RefSeq" id="WP_160633215.1">
    <property type="nucleotide sequence ID" value="NZ_WWNE01000007.1"/>
</dbReference>
<evidence type="ECO:0000259" key="7">
    <source>
        <dbReference type="Pfam" id="PF03772"/>
    </source>
</evidence>
<dbReference type="InterPro" id="IPR052159">
    <property type="entry name" value="Competence_DNA_uptake"/>
</dbReference>
<reference evidence="9 10" key="1">
    <citation type="submission" date="2019-12" db="EMBL/GenBank/DDBJ databases">
        <authorList>
            <person name="Zhao J."/>
        </authorList>
    </citation>
    <scope>NUCLEOTIDE SEQUENCE [LARGE SCALE GENOMIC DNA]</scope>
    <source>
        <strain evidence="9 10">S-15</strain>
    </source>
</reference>
<dbReference type="Proteomes" id="UP000470771">
    <property type="component" value="Unassembled WGS sequence"/>
</dbReference>
<keyword evidence="5 6" id="KW-0472">Membrane</keyword>
<dbReference type="Pfam" id="PF13567">
    <property type="entry name" value="DUF4131"/>
    <property type="match status" value="1"/>
</dbReference>
<feature type="transmembrane region" description="Helical" evidence="6">
    <location>
        <begin position="62"/>
        <end position="79"/>
    </location>
</feature>
<evidence type="ECO:0000256" key="1">
    <source>
        <dbReference type="ARBA" id="ARBA00004651"/>
    </source>
</evidence>
<evidence type="ECO:0000256" key="6">
    <source>
        <dbReference type="SAM" id="Phobius"/>
    </source>
</evidence>
<evidence type="ECO:0000256" key="3">
    <source>
        <dbReference type="ARBA" id="ARBA00022692"/>
    </source>
</evidence>
<dbReference type="EMBL" id="WWNE01000007">
    <property type="protein sequence ID" value="NBG66256.1"/>
    <property type="molecule type" value="Genomic_DNA"/>
</dbReference>
<keyword evidence="10" id="KW-1185">Reference proteome</keyword>
<comment type="caution">
    <text evidence="9">The sequence shown here is derived from an EMBL/GenBank/DDBJ whole genome shotgun (WGS) entry which is preliminary data.</text>
</comment>
<evidence type="ECO:0000256" key="5">
    <source>
        <dbReference type="ARBA" id="ARBA00023136"/>
    </source>
</evidence>
<dbReference type="NCBIfam" id="TIGR00360">
    <property type="entry name" value="ComEC_N-term"/>
    <property type="match status" value="1"/>
</dbReference>
<dbReference type="InterPro" id="IPR025405">
    <property type="entry name" value="DUF4131"/>
</dbReference>
<keyword evidence="4 6" id="KW-1133">Transmembrane helix</keyword>
<feature type="domain" description="DUF4131" evidence="8">
    <location>
        <begin position="28"/>
        <end position="186"/>
    </location>
</feature>
<dbReference type="Pfam" id="PF03772">
    <property type="entry name" value="Competence"/>
    <property type="match status" value="1"/>
</dbReference>
<feature type="transmembrane region" description="Helical" evidence="6">
    <location>
        <begin position="356"/>
        <end position="375"/>
    </location>
</feature>
<feature type="transmembrane region" description="Helical" evidence="6">
    <location>
        <begin position="33"/>
        <end position="50"/>
    </location>
</feature>
<keyword evidence="2" id="KW-1003">Cell membrane</keyword>
<evidence type="ECO:0000256" key="2">
    <source>
        <dbReference type="ARBA" id="ARBA00022475"/>
    </source>
</evidence>
<proteinExistence type="predicted"/>
<evidence type="ECO:0000259" key="8">
    <source>
        <dbReference type="Pfam" id="PF13567"/>
    </source>
</evidence>
<feature type="transmembrane region" description="Helical" evidence="6">
    <location>
        <begin position="387"/>
        <end position="407"/>
    </location>
</feature>
<evidence type="ECO:0000313" key="9">
    <source>
        <dbReference type="EMBL" id="NBG66256.1"/>
    </source>
</evidence>
<feature type="transmembrane region" description="Helical" evidence="6">
    <location>
        <begin position="507"/>
        <end position="523"/>
    </location>
</feature>
<feature type="transmembrane region" description="Helical" evidence="6">
    <location>
        <begin position="419"/>
        <end position="441"/>
    </location>
</feature>
<feature type="transmembrane region" description="Helical" evidence="6">
    <location>
        <begin position="247"/>
        <end position="270"/>
    </location>
</feature>
<evidence type="ECO:0000313" key="10">
    <source>
        <dbReference type="Proteomes" id="UP000470771"/>
    </source>
</evidence>
<protein>
    <submittedName>
        <fullName evidence="9">DUF4131 domain-containing protein</fullName>
    </submittedName>
</protein>
<dbReference type="PANTHER" id="PTHR30619">
    <property type="entry name" value="DNA INTERNALIZATION/COMPETENCE PROTEIN COMEC/REC2"/>
    <property type="match status" value="1"/>
</dbReference>
<dbReference type="PANTHER" id="PTHR30619:SF1">
    <property type="entry name" value="RECOMBINATION PROTEIN 2"/>
    <property type="match status" value="1"/>
</dbReference>
<feature type="domain" description="ComEC/Rec2-related protein" evidence="7">
    <location>
        <begin position="231"/>
        <end position="499"/>
    </location>
</feature>
<feature type="transmembrane region" description="Helical" evidence="6">
    <location>
        <begin position="478"/>
        <end position="501"/>
    </location>
</feature>
<comment type="subcellular location">
    <subcellularLocation>
        <location evidence="1">Cell membrane</location>
        <topology evidence="1">Multi-pass membrane protein</topology>
    </subcellularLocation>
</comment>
<dbReference type="AlphaFoldDB" id="A0A6N9NHU6"/>
<accession>A0A6N9NHU6</accession>
<gene>
    <name evidence="9" type="ORF">GQN54_09020</name>
</gene>